<dbReference type="SUPFAM" id="SSF82866">
    <property type="entry name" value="Multidrug efflux transporter AcrB transmembrane domain"/>
    <property type="match status" value="2"/>
</dbReference>
<feature type="transmembrane region" description="Helical" evidence="7">
    <location>
        <begin position="233"/>
        <end position="252"/>
    </location>
</feature>
<reference evidence="10" key="1">
    <citation type="submission" date="2015-07" db="EMBL/GenBank/DDBJ databases">
        <title>Draft genome sequence of Acetobacterium bakii DSM 8293, a potential psychrophilic chemical producer through syngas fermentation.</title>
        <authorList>
            <person name="Song Y."/>
            <person name="Hwang S."/>
            <person name="Cho B.-K."/>
        </authorList>
    </citation>
    <scope>NUCLEOTIDE SEQUENCE [LARGE SCALE GENOMIC DNA]</scope>
    <source>
        <strain evidence="10">DSM 8239</strain>
    </source>
</reference>
<dbReference type="InterPro" id="IPR000731">
    <property type="entry name" value="SSD"/>
</dbReference>
<comment type="similarity">
    <text evidence="2">Belongs to the resistance-nodulation-cell division (RND) (TC 2.A.6) family. MmpL subfamily.</text>
</comment>
<feature type="transmembrane region" description="Helical" evidence="7">
    <location>
        <begin position="200"/>
        <end position="221"/>
    </location>
</feature>
<comment type="caution">
    <text evidence="9">The sequence shown here is derived from an EMBL/GenBank/DDBJ whole genome shotgun (WGS) entry which is preliminary data.</text>
</comment>
<feature type="transmembrane region" description="Helical" evidence="7">
    <location>
        <begin position="857"/>
        <end position="876"/>
    </location>
</feature>
<feature type="transmembrane region" description="Helical" evidence="7">
    <location>
        <begin position="986"/>
        <end position="1016"/>
    </location>
</feature>
<evidence type="ECO:0000256" key="5">
    <source>
        <dbReference type="ARBA" id="ARBA00022989"/>
    </source>
</evidence>
<dbReference type="PANTHER" id="PTHR33406:SF6">
    <property type="entry name" value="MEMBRANE PROTEIN YDGH-RELATED"/>
    <property type="match status" value="1"/>
</dbReference>
<dbReference type="OrthoDB" id="9782006at2"/>
<evidence type="ECO:0000256" key="7">
    <source>
        <dbReference type="SAM" id="Phobius"/>
    </source>
</evidence>
<keyword evidence="3" id="KW-1003">Cell membrane</keyword>
<feature type="transmembrane region" description="Helical" evidence="7">
    <location>
        <begin position="280"/>
        <end position="301"/>
    </location>
</feature>
<feature type="domain" description="SSD" evidence="8">
    <location>
        <begin position="200"/>
        <end position="304"/>
    </location>
</feature>
<dbReference type="InterPro" id="IPR050545">
    <property type="entry name" value="Mycobact_MmpL"/>
</dbReference>
<dbReference type="RefSeq" id="WP_050740549.1">
    <property type="nucleotide sequence ID" value="NZ_LGYO01000027.1"/>
</dbReference>
<feature type="transmembrane region" description="Helical" evidence="7">
    <location>
        <begin position="919"/>
        <end position="939"/>
    </location>
</feature>
<dbReference type="PANTHER" id="PTHR33406">
    <property type="entry name" value="MEMBRANE PROTEIN MJ1562-RELATED"/>
    <property type="match status" value="1"/>
</dbReference>
<evidence type="ECO:0000313" key="9">
    <source>
        <dbReference type="EMBL" id="KNZ41607.1"/>
    </source>
</evidence>
<accession>A0A0L6TZU6</accession>
<dbReference type="AlphaFoldDB" id="A0A0L6TZU6"/>
<evidence type="ECO:0000256" key="1">
    <source>
        <dbReference type="ARBA" id="ARBA00004651"/>
    </source>
</evidence>
<proteinExistence type="inferred from homology"/>
<dbReference type="Gene3D" id="1.20.1640.10">
    <property type="entry name" value="Multidrug efflux transporter AcrB transmembrane domain"/>
    <property type="match status" value="2"/>
</dbReference>
<organism evidence="9 10">
    <name type="scientific">Acetobacterium bakii</name>
    <dbReference type="NCBI Taxonomy" id="52689"/>
    <lineage>
        <taxon>Bacteria</taxon>
        <taxon>Bacillati</taxon>
        <taxon>Bacillota</taxon>
        <taxon>Clostridia</taxon>
        <taxon>Eubacteriales</taxon>
        <taxon>Eubacteriaceae</taxon>
        <taxon>Acetobacterium</taxon>
    </lineage>
</organism>
<evidence type="ECO:0000259" key="8">
    <source>
        <dbReference type="PROSITE" id="PS50156"/>
    </source>
</evidence>
<dbReference type="GO" id="GO:0005886">
    <property type="term" value="C:plasma membrane"/>
    <property type="evidence" value="ECO:0007669"/>
    <property type="project" value="UniProtKB-SubCell"/>
</dbReference>
<dbReference type="PROSITE" id="PS50156">
    <property type="entry name" value="SSD"/>
    <property type="match status" value="2"/>
</dbReference>
<keyword evidence="5 7" id="KW-1133">Transmembrane helix</keyword>
<evidence type="ECO:0000256" key="2">
    <source>
        <dbReference type="ARBA" id="ARBA00010157"/>
    </source>
</evidence>
<dbReference type="EMBL" id="LGYO01000027">
    <property type="protein sequence ID" value="KNZ41607.1"/>
    <property type="molecule type" value="Genomic_DNA"/>
</dbReference>
<sequence length="1036" mass="109958">MQKILKYRYIVLAIWIVITVLFAINQPDLKQIINQRGEATISDSEPSVIASEMLNKMGTSKGDSLLLVFNDENQLSDDAMKDVEDGINHLNENRAQLQITNIIDPFATPEAKDQLISADNTTLIIPVSFEKESRDSQTVIKDFDLALEDVAVTHYLTGSTAIGNDYVTDVAKGVEKSGAITICFILVVLILMFRSVVTPIVSLLSVGVAYLCSMGIIGILVTRFNFSVTSFTQMFIILVLFGIGTDYHILLFNRFKEELAHGLSIDAAILKSFQTAGKTIFYSGLTVFMGFASLTFVQFPVYRSANAVAIGIGVLLIEMLTLTPLLMKILGKKLFWPSKNTTGHKDSRFWGKAASISVRYPIRSLLLVALVLAPVILFSPTPLSFDNIKDLSPNDPSVQGFNLVADKFGAGQVMQTTIVIENNDAMNNNEDLGVIDDLTEKLKGVEGVKAVAGPTQPKGAMIADLYTNTQTKTVVNGLSATSDGVNKVNDGLGIISSSLVSPDFSPVLELSQGTGSLKNGIDAVTLGLDAIDQGIEAGANGADRLAGGIVQLRDGVSGINGGLTAISSKLGEINDGYVTLGEGYASLATSTEQLNQLTAMMQVNINNLDAKLPNDPDVAALTELTATLSSSLESLNSAMNSANGNYDALTNGLAQVNGGLQTLIDATGTQSPLVMGINDLETGATALSDGLNQGSAGQELVIASMAKLSSGAAEIKTGQESLYGGLTTLSSGMSQLKDGIGQSSSGLTSISDGINKSGNFLTELTSTKSFYIPDEVLNGEDINKMLDPYMSTDRKITKLTVTLASEPYAEDSIALIGTLNTTVQNHLAGTALSDATFGVAGATSSSYDMKNVATHDIVFTQIIVLMAIFILLIGVTKSVRIPIFIVGSLLIAYYTALAATAFISKFLFSSAAAGLSWNVPFFSFVMIAALGVDYSIFLMDRYREYPELPPKEAIVLAARNIGGVVISAAVILAGTFATLYPSNIVILMELAICVVIGLFLLAFVLLPVVIPALIALTDNLLAKENPVALAVKNKPQ</sequence>
<comment type="subcellular location">
    <subcellularLocation>
        <location evidence="1">Cell membrane</location>
        <topology evidence="1">Multi-pass membrane protein</topology>
    </subcellularLocation>
</comment>
<keyword evidence="6 7" id="KW-0472">Membrane</keyword>
<feature type="transmembrane region" description="Helical" evidence="7">
    <location>
        <begin position="307"/>
        <end position="327"/>
    </location>
</feature>
<dbReference type="STRING" id="52689.AKG39_11535"/>
<evidence type="ECO:0000313" key="10">
    <source>
        <dbReference type="Proteomes" id="UP000036873"/>
    </source>
</evidence>
<name>A0A0L6TZU6_9FIRM</name>
<evidence type="ECO:0000256" key="3">
    <source>
        <dbReference type="ARBA" id="ARBA00022475"/>
    </source>
</evidence>
<feature type="transmembrane region" description="Helical" evidence="7">
    <location>
        <begin position="883"/>
        <end position="907"/>
    </location>
</feature>
<feature type="transmembrane region" description="Helical" evidence="7">
    <location>
        <begin position="177"/>
        <end position="193"/>
    </location>
</feature>
<feature type="transmembrane region" description="Helical" evidence="7">
    <location>
        <begin position="365"/>
        <end position="385"/>
    </location>
</feature>
<dbReference type="InterPro" id="IPR004869">
    <property type="entry name" value="MMPL_dom"/>
</dbReference>
<dbReference type="PATRIC" id="fig|52689.4.peg.1537"/>
<keyword evidence="4 7" id="KW-0812">Transmembrane</keyword>
<gene>
    <name evidence="9" type="ORF">AKG39_11535</name>
</gene>
<keyword evidence="10" id="KW-1185">Reference proteome</keyword>
<dbReference type="Proteomes" id="UP000036873">
    <property type="component" value="Unassembled WGS sequence"/>
</dbReference>
<feature type="transmembrane region" description="Helical" evidence="7">
    <location>
        <begin position="7"/>
        <end position="24"/>
    </location>
</feature>
<feature type="transmembrane region" description="Helical" evidence="7">
    <location>
        <begin position="960"/>
        <end position="980"/>
    </location>
</feature>
<protein>
    <submittedName>
        <fullName evidence="9">Membrane protein</fullName>
    </submittedName>
</protein>
<dbReference type="Pfam" id="PF03176">
    <property type="entry name" value="MMPL"/>
    <property type="match status" value="2"/>
</dbReference>
<evidence type="ECO:0000256" key="6">
    <source>
        <dbReference type="ARBA" id="ARBA00023136"/>
    </source>
</evidence>
<evidence type="ECO:0000256" key="4">
    <source>
        <dbReference type="ARBA" id="ARBA00022692"/>
    </source>
</evidence>
<feature type="domain" description="SSD" evidence="8">
    <location>
        <begin position="886"/>
        <end position="1016"/>
    </location>
</feature>